<dbReference type="AlphaFoldDB" id="A0A1S2LLE1"/>
<keyword evidence="1" id="KW-0720">Serine protease</keyword>
<evidence type="ECO:0000313" key="4">
    <source>
        <dbReference type="EMBL" id="OIJ13348.1"/>
    </source>
</evidence>
<comment type="caution">
    <text evidence="4">The sequence shown here is derived from an EMBL/GenBank/DDBJ whole genome shotgun (WGS) entry which is preliminary data.</text>
</comment>
<dbReference type="Gene3D" id="3.30.230.10">
    <property type="match status" value="1"/>
</dbReference>
<name>A0A1S2LLE1_9BACI</name>
<dbReference type="PANTHER" id="PTHR10046">
    <property type="entry name" value="ATP DEPENDENT LON PROTEASE FAMILY MEMBER"/>
    <property type="match status" value="1"/>
</dbReference>
<dbReference type="GO" id="GO:0004176">
    <property type="term" value="F:ATP-dependent peptidase activity"/>
    <property type="evidence" value="ECO:0007669"/>
    <property type="project" value="UniProtKB-UniRule"/>
</dbReference>
<dbReference type="Pfam" id="PF05362">
    <property type="entry name" value="Lon_C"/>
    <property type="match status" value="1"/>
</dbReference>
<feature type="domain" description="PDZ" evidence="2">
    <location>
        <begin position="90"/>
        <end position="176"/>
    </location>
</feature>
<dbReference type="InterPro" id="IPR036034">
    <property type="entry name" value="PDZ_sf"/>
</dbReference>
<keyword evidence="1" id="KW-0378">Hydrolase</keyword>
<dbReference type="SUPFAM" id="SSF54211">
    <property type="entry name" value="Ribosomal protein S5 domain 2-like"/>
    <property type="match status" value="1"/>
</dbReference>
<reference evidence="4 5" key="1">
    <citation type="submission" date="2016-10" db="EMBL/GenBank/DDBJ databases">
        <title>Draft genome sequences of four alkaliphilic bacteria belonging to the Anaerobacillus genus.</title>
        <authorList>
            <person name="Bassil N.M."/>
            <person name="Lloyd J.R."/>
        </authorList>
    </citation>
    <scope>NUCLEOTIDE SEQUENCE [LARGE SCALE GENOMIC DNA]</scope>
    <source>
        <strain evidence="4 5">DSM 18345</strain>
    </source>
</reference>
<evidence type="ECO:0000313" key="5">
    <source>
        <dbReference type="Proteomes" id="UP000179524"/>
    </source>
</evidence>
<dbReference type="GO" id="GO:0004252">
    <property type="term" value="F:serine-type endopeptidase activity"/>
    <property type="evidence" value="ECO:0007669"/>
    <property type="project" value="UniProtKB-UniRule"/>
</dbReference>
<feature type="active site" evidence="1">
    <location>
        <position position="229"/>
    </location>
</feature>
<dbReference type="Gene3D" id="2.30.42.10">
    <property type="match status" value="1"/>
</dbReference>
<dbReference type="Pfam" id="PF13180">
    <property type="entry name" value="PDZ_2"/>
    <property type="match status" value="1"/>
</dbReference>
<dbReference type="EMBL" id="MLQR01000029">
    <property type="protein sequence ID" value="OIJ13348.1"/>
    <property type="molecule type" value="Genomic_DNA"/>
</dbReference>
<gene>
    <name evidence="4" type="ORF">BKP37_12285</name>
</gene>
<comment type="similarity">
    <text evidence="1">Belongs to the peptidase S16 family.</text>
</comment>
<comment type="catalytic activity">
    <reaction evidence="1">
        <text>Hydrolysis of proteins in presence of ATP.</text>
        <dbReference type="EC" id="3.4.21.53"/>
    </reaction>
</comment>
<dbReference type="PROSITE" id="PS51786">
    <property type="entry name" value="LON_PROTEOLYTIC"/>
    <property type="match status" value="1"/>
</dbReference>
<keyword evidence="1" id="KW-0645">Protease</keyword>
<dbReference type="EC" id="3.4.21.53" evidence="1"/>
<dbReference type="GO" id="GO:0030163">
    <property type="term" value="P:protein catabolic process"/>
    <property type="evidence" value="ECO:0007669"/>
    <property type="project" value="InterPro"/>
</dbReference>
<dbReference type="PROSITE" id="PS50106">
    <property type="entry name" value="PDZ"/>
    <property type="match status" value="1"/>
</dbReference>
<dbReference type="InterPro" id="IPR008269">
    <property type="entry name" value="Lon_proteolytic"/>
</dbReference>
<dbReference type="InterPro" id="IPR027065">
    <property type="entry name" value="Lon_Prtase"/>
</dbReference>
<organism evidence="4 5">
    <name type="scientific">Anaerobacillus alkalilacustris</name>
    <dbReference type="NCBI Taxonomy" id="393763"/>
    <lineage>
        <taxon>Bacteria</taxon>
        <taxon>Bacillati</taxon>
        <taxon>Bacillota</taxon>
        <taxon>Bacilli</taxon>
        <taxon>Bacillales</taxon>
        <taxon>Bacillaceae</taxon>
        <taxon>Anaerobacillus</taxon>
    </lineage>
</organism>
<evidence type="ECO:0000259" key="3">
    <source>
        <dbReference type="PROSITE" id="PS51786"/>
    </source>
</evidence>
<sequence length="334" mass="37226">MIILFFILFLNLYHLPYYFSKPGDANVLNTIIEVEGGYEDEGTFMLTTVRMGKANIVNYLWAQISDTRELIHEEFILRSGETDQEYHQRQILMMSSSQDIATIVAYQKAGKEAYFQNYGVLVTGMIEDMPAYALLELGDLIVAVNDTEVKTVDELLAQLGDQEQNNKVSLTIIRDEQKSVVELFVTSFPEEVDPTGKRLGIGITSPITKRELIISPNVTIDTKKIGGPSAGLMFSLEIYNQLVEEDLTKGYNIAGTGTINEEGEVGRIGGVKQKVIAAERVGADFFFAPNEFNSTTSNYQEALEASELINGKMEIVPIDSFEDAITFLENLDPK</sequence>
<dbReference type="InterPro" id="IPR020568">
    <property type="entry name" value="Ribosomal_Su5_D2-typ_SF"/>
</dbReference>
<dbReference type="NCBIfam" id="NF041438">
    <property type="entry name" value="SepM_fam_S16"/>
    <property type="match status" value="1"/>
</dbReference>
<dbReference type="InterPro" id="IPR014721">
    <property type="entry name" value="Ribsml_uS5_D2-typ_fold_subgr"/>
</dbReference>
<dbReference type="Proteomes" id="UP000179524">
    <property type="component" value="Unassembled WGS sequence"/>
</dbReference>
<proteinExistence type="inferred from homology"/>
<dbReference type="InterPro" id="IPR001478">
    <property type="entry name" value="PDZ"/>
</dbReference>
<protein>
    <recommendedName>
        <fullName evidence="1">endopeptidase La</fullName>
        <ecNumber evidence="1">3.4.21.53</ecNumber>
    </recommendedName>
</protein>
<feature type="active site" evidence="1">
    <location>
        <position position="274"/>
    </location>
</feature>
<dbReference type="GO" id="GO:0006508">
    <property type="term" value="P:proteolysis"/>
    <property type="evidence" value="ECO:0007669"/>
    <property type="project" value="UniProtKB-KW"/>
</dbReference>
<dbReference type="GO" id="GO:0005524">
    <property type="term" value="F:ATP binding"/>
    <property type="evidence" value="ECO:0007669"/>
    <property type="project" value="InterPro"/>
</dbReference>
<evidence type="ECO:0000256" key="1">
    <source>
        <dbReference type="PROSITE-ProRule" id="PRU01122"/>
    </source>
</evidence>
<evidence type="ECO:0000259" key="2">
    <source>
        <dbReference type="PROSITE" id="PS50106"/>
    </source>
</evidence>
<accession>A0A1S2LLE1</accession>
<dbReference type="SMART" id="SM00228">
    <property type="entry name" value="PDZ"/>
    <property type="match status" value="1"/>
</dbReference>
<keyword evidence="5" id="KW-1185">Reference proteome</keyword>
<dbReference type="SUPFAM" id="SSF50156">
    <property type="entry name" value="PDZ domain-like"/>
    <property type="match status" value="1"/>
</dbReference>
<feature type="domain" description="Lon proteolytic" evidence="3">
    <location>
        <begin position="225"/>
        <end position="331"/>
    </location>
</feature>